<keyword evidence="1" id="KW-0378">Hydrolase</keyword>
<dbReference type="EMBL" id="FUYB01000001">
    <property type="protein sequence ID" value="SKA68703.1"/>
    <property type="molecule type" value="Genomic_DNA"/>
</dbReference>
<dbReference type="Gene3D" id="3.40.50.1820">
    <property type="entry name" value="alpha/beta hydrolase"/>
    <property type="match status" value="1"/>
</dbReference>
<dbReference type="STRING" id="92487.SAMN02745130_00337"/>
<name>A0A1T4VUQ9_9GAMM</name>
<dbReference type="InterPro" id="IPR029058">
    <property type="entry name" value="AB_hydrolase_fold"/>
</dbReference>
<dbReference type="GO" id="GO:0016787">
    <property type="term" value="F:hydrolase activity"/>
    <property type="evidence" value="ECO:0007669"/>
    <property type="project" value="UniProtKB-KW"/>
</dbReference>
<dbReference type="PANTHER" id="PTHR46118">
    <property type="entry name" value="PROTEIN ABHD11"/>
    <property type="match status" value="1"/>
</dbReference>
<organism evidence="3 4">
    <name type="scientific">Thiothrix eikelboomii</name>
    <dbReference type="NCBI Taxonomy" id="92487"/>
    <lineage>
        <taxon>Bacteria</taxon>
        <taxon>Pseudomonadati</taxon>
        <taxon>Pseudomonadota</taxon>
        <taxon>Gammaproteobacteria</taxon>
        <taxon>Thiotrichales</taxon>
        <taxon>Thiotrichaceae</taxon>
        <taxon>Thiothrix</taxon>
    </lineage>
</organism>
<evidence type="ECO:0000259" key="2">
    <source>
        <dbReference type="Pfam" id="PF00561"/>
    </source>
</evidence>
<evidence type="ECO:0000313" key="3">
    <source>
        <dbReference type="EMBL" id="SKA68703.1"/>
    </source>
</evidence>
<dbReference type="Proteomes" id="UP000190460">
    <property type="component" value="Unassembled WGS sequence"/>
</dbReference>
<evidence type="ECO:0000256" key="1">
    <source>
        <dbReference type="ARBA" id="ARBA00022801"/>
    </source>
</evidence>
<dbReference type="PRINTS" id="PR00111">
    <property type="entry name" value="ABHYDROLASE"/>
</dbReference>
<dbReference type="Pfam" id="PF00561">
    <property type="entry name" value="Abhydrolase_1"/>
    <property type="match status" value="1"/>
</dbReference>
<feature type="domain" description="AB hydrolase-1" evidence="2">
    <location>
        <begin position="16"/>
        <end position="242"/>
    </location>
</feature>
<protein>
    <submittedName>
        <fullName evidence="3">Esterase</fullName>
    </submittedName>
</protein>
<gene>
    <name evidence="3" type="ORF">SAMN02745130_00337</name>
</gene>
<reference evidence="3 4" key="1">
    <citation type="submission" date="2017-02" db="EMBL/GenBank/DDBJ databases">
        <authorList>
            <person name="Peterson S.W."/>
        </authorList>
    </citation>
    <scope>NUCLEOTIDE SEQUENCE [LARGE SCALE GENOMIC DNA]</scope>
    <source>
        <strain evidence="3 4">ATCC 49788</strain>
    </source>
</reference>
<dbReference type="RefSeq" id="WP_078920836.1">
    <property type="nucleotide sequence ID" value="NZ_FUYB01000001.1"/>
</dbReference>
<evidence type="ECO:0000313" key="4">
    <source>
        <dbReference type="Proteomes" id="UP000190460"/>
    </source>
</evidence>
<dbReference type="SUPFAM" id="SSF53474">
    <property type="entry name" value="alpha/beta-Hydrolases"/>
    <property type="match status" value="1"/>
</dbReference>
<dbReference type="PANTHER" id="PTHR46118:SF4">
    <property type="entry name" value="PROTEIN ABHD11"/>
    <property type="match status" value="1"/>
</dbReference>
<dbReference type="InterPro" id="IPR000073">
    <property type="entry name" value="AB_hydrolase_1"/>
</dbReference>
<accession>A0A1T4VUQ9</accession>
<keyword evidence="4" id="KW-1185">Reference proteome</keyword>
<proteinExistence type="predicted"/>
<sequence>MLNYRIYGQPDKLERPLLVLHGLLGSLDNWHTFASKQQNERSIIAIDMRNHGASPHVEGMNYRLMVQDVLEVADHLQLQQFDLMGHSMGGKAAMWLALEHPERLKKLIIVDIAPVNYPPRHQAILQAMLTLPLASFKTRKEADTWLAPTIKHPFERAFLLKNLKWDENGRFIWQCYLSEIARHYLSITAFHPTEQRYHGSTLFIGGGQSDYLQPERWQIAQNYFPKARLVMLEEAGHLPHVQTPEVFTDQVNRMLDA</sequence>
<dbReference type="AlphaFoldDB" id="A0A1T4VUQ9"/>
<dbReference type="OrthoDB" id="7057597at2"/>